<keyword evidence="1" id="KW-0677">Repeat</keyword>
<evidence type="ECO:0000256" key="6">
    <source>
        <dbReference type="SAM" id="MobiDB-lite"/>
    </source>
</evidence>
<dbReference type="Gene3D" id="1.25.10.10">
    <property type="entry name" value="Leucine-rich Repeat Variant"/>
    <property type="match status" value="1"/>
</dbReference>
<dbReference type="FunFam" id="1.25.10.10:FF:000237">
    <property type="entry name" value="Pumilio homolog 9"/>
    <property type="match status" value="1"/>
</dbReference>
<comment type="function">
    <text evidence="4">Sequence-specific RNA-binding protein that regulates translation and mRNA stability by binding the 3'-UTR of target mRNAs.</text>
</comment>
<dbReference type="EMBL" id="CP093348">
    <property type="protein sequence ID" value="WOH06946.1"/>
    <property type="molecule type" value="Genomic_DNA"/>
</dbReference>
<organism evidence="8 9">
    <name type="scientific">Daucus carota subsp. sativus</name>
    <name type="common">Carrot</name>
    <dbReference type="NCBI Taxonomy" id="79200"/>
    <lineage>
        <taxon>Eukaryota</taxon>
        <taxon>Viridiplantae</taxon>
        <taxon>Streptophyta</taxon>
        <taxon>Embryophyta</taxon>
        <taxon>Tracheophyta</taxon>
        <taxon>Spermatophyta</taxon>
        <taxon>Magnoliopsida</taxon>
        <taxon>eudicotyledons</taxon>
        <taxon>Gunneridae</taxon>
        <taxon>Pentapetalae</taxon>
        <taxon>asterids</taxon>
        <taxon>campanulids</taxon>
        <taxon>Apiales</taxon>
        <taxon>Apiaceae</taxon>
        <taxon>Apioideae</taxon>
        <taxon>Scandiceae</taxon>
        <taxon>Daucinae</taxon>
        <taxon>Daucus</taxon>
        <taxon>Daucus sect. Daucus</taxon>
    </lineage>
</organism>
<keyword evidence="3" id="KW-0694">RNA-binding</keyword>
<dbReference type="GO" id="GO:0006417">
    <property type="term" value="P:regulation of translation"/>
    <property type="evidence" value="ECO:0007669"/>
    <property type="project" value="UniProtKB-KW"/>
</dbReference>
<dbReference type="Proteomes" id="UP000077755">
    <property type="component" value="Chromosome 6"/>
</dbReference>
<protein>
    <recommendedName>
        <fullName evidence="7">PUM-HD domain-containing protein</fullName>
    </recommendedName>
</protein>
<evidence type="ECO:0000256" key="3">
    <source>
        <dbReference type="ARBA" id="ARBA00022884"/>
    </source>
</evidence>
<dbReference type="InterPro" id="IPR033712">
    <property type="entry name" value="Pumilio_RNA-bd"/>
</dbReference>
<dbReference type="InterPro" id="IPR001313">
    <property type="entry name" value="Pumilio_RNA-bd_rpt"/>
</dbReference>
<dbReference type="AlphaFoldDB" id="A0AAF0XID4"/>
<dbReference type="PROSITE" id="PS50303">
    <property type="entry name" value="PUM_HD"/>
    <property type="match status" value="1"/>
</dbReference>
<dbReference type="GO" id="GO:0005737">
    <property type="term" value="C:cytoplasm"/>
    <property type="evidence" value="ECO:0007669"/>
    <property type="project" value="TreeGrafter"/>
</dbReference>
<dbReference type="Pfam" id="PF00806">
    <property type="entry name" value="PUF"/>
    <property type="match status" value="8"/>
</dbReference>
<keyword evidence="9" id="KW-1185">Reference proteome</keyword>
<dbReference type="PANTHER" id="PTHR12537">
    <property type="entry name" value="RNA BINDING PROTEIN PUMILIO-RELATED"/>
    <property type="match status" value="1"/>
</dbReference>
<feature type="repeat" description="Pumilio" evidence="5">
    <location>
        <begin position="338"/>
        <end position="373"/>
    </location>
</feature>
<evidence type="ECO:0000256" key="2">
    <source>
        <dbReference type="ARBA" id="ARBA00022845"/>
    </source>
</evidence>
<evidence type="ECO:0000259" key="7">
    <source>
        <dbReference type="PROSITE" id="PS50303"/>
    </source>
</evidence>
<dbReference type="PANTHER" id="PTHR12537:SF63">
    <property type="entry name" value="PUMILIO HOMOLOG 15"/>
    <property type="match status" value="1"/>
</dbReference>
<reference evidence="8" key="1">
    <citation type="journal article" date="2016" name="Nat. Genet.">
        <title>A high-quality carrot genome assembly provides new insights into carotenoid accumulation and asterid genome evolution.</title>
        <authorList>
            <person name="Iorizzo M."/>
            <person name="Ellison S."/>
            <person name="Senalik D."/>
            <person name="Zeng P."/>
            <person name="Satapoomin P."/>
            <person name="Huang J."/>
            <person name="Bowman M."/>
            <person name="Iovene M."/>
            <person name="Sanseverino W."/>
            <person name="Cavagnaro P."/>
            <person name="Yildiz M."/>
            <person name="Macko-Podgorni A."/>
            <person name="Moranska E."/>
            <person name="Grzebelus E."/>
            <person name="Grzebelus D."/>
            <person name="Ashrafi H."/>
            <person name="Zheng Z."/>
            <person name="Cheng S."/>
            <person name="Spooner D."/>
            <person name="Van Deynze A."/>
            <person name="Simon P."/>
        </authorList>
    </citation>
    <scope>NUCLEOTIDE SEQUENCE</scope>
    <source>
        <tissue evidence="8">Leaf</tissue>
    </source>
</reference>
<dbReference type="GO" id="GO:0003729">
    <property type="term" value="F:mRNA binding"/>
    <property type="evidence" value="ECO:0007669"/>
    <property type="project" value="TreeGrafter"/>
</dbReference>
<dbReference type="CDD" id="cd07920">
    <property type="entry name" value="Pumilio"/>
    <property type="match status" value="1"/>
</dbReference>
<feature type="repeat" description="Pumilio" evidence="5">
    <location>
        <begin position="265"/>
        <end position="301"/>
    </location>
</feature>
<sequence length="517" mass="57291">MANARQDQNNGQRISPGLQSSGHDLEQALSSLSLYPAPAPTFSPVNGEGYFPYGRRQVANNLSDISLQNLRFQLGQMGSGVGPRNPVVGPDVFPMYGPPAPPPPATLFNNYPNYPSGMLYSNELINAQYSRLLYDVNNLNRKKQMDLYRVHNAQIAQPPVFQNGGGAGSNAHRRPNNRLVQQFDLLTLRDMKGGIVGYAMDQHWCRVLQAKFVDPSQEDIEMVLSEVVDCIDELMKNPFGNYLVQNLIAVCNEEQRNRIILSVTKNTFQLVNICCNPHGTRVVQKLMENLSSPRQVSVLMAVISSGAAILAIDQNGHHVVQYCLTHFSSEDNMLLINNLADNCYKVAIDRSGCCVLQICMEKSKGQPRQRLVSEIVANAVHLSRDPYGNYVLQHMLGLKEPDITANLLKQLEGEFMPIACNKYGSNVVEKFLESGEEISSRIIMELVGDSNAAMILLDPFGNYVIQSALAVAKGVARNALLQLIQENSSSMRSNLYGRKIIACLEKAKNNAMWTLNC</sequence>
<dbReference type="InterPro" id="IPR033133">
    <property type="entry name" value="PUM-HD"/>
</dbReference>
<dbReference type="PROSITE" id="PS50302">
    <property type="entry name" value="PUM"/>
    <property type="match status" value="7"/>
</dbReference>
<reference evidence="8" key="2">
    <citation type="submission" date="2022-03" db="EMBL/GenBank/DDBJ databases">
        <title>Draft title - Genomic analysis of global carrot germplasm unveils the trajectory of domestication and the origin of high carotenoid orange carrot.</title>
        <authorList>
            <person name="Iorizzo M."/>
            <person name="Ellison S."/>
            <person name="Senalik D."/>
            <person name="Macko-Podgorni A."/>
            <person name="Grzebelus D."/>
            <person name="Bostan H."/>
            <person name="Rolling W."/>
            <person name="Curaba J."/>
            <person name="Simon P."/>
        </authorList>
    </citation>
    <scope>NUCLEOTIDE SEQUENCE</scope>
    <source>
        <tissue evidence="8">Leaf</tissue>
    </source>
</reference>
<evidence type="ECO:0000313" key="8">
    <source>
        <dbReference type="EMBL" id="WOH06946.1"/>
    </source>
</evidence>
<evidence type="ECO:0000313" key="9">
    <source>
        <dbReference type="Proteomes" id="UP000077755"/>
    </source>
</evidence>
<dbReference type="InterPro" id="IPR011989">
    <property type="entry name" value="ARM-like"/>
</dbReference>
<feature type="repeat" description="Pumilio" evidence="5">
    <location>
        <begin position="226"/>
        <end position="262"/>
    </location>
</feature>
<keyword evidence="2" id="KW-0810">Translation regulation</keyword>
<dbReference type="KEGG" id="dcr:108226869"/>
<feature type="repeat" description="Pumilio" evidence="5">
    <location>
        <begin position="302"/>
        <end position="337"/>
    </location>
</feature>
<proteinExistence type="predicted"/>
<feature type="repeat" description="Pumilio" evidence="5">
    <location>
        <begin position="410"/>
        <end position="445"/>
    </location>
</feature>
<feature type="repeat" description="Pumilio" evidence="5">
    <location>
        <begin position="446"/>
        <end position="482"/>
    </location>
</feature>
<name>A0AAF0XID4_DAUCS</name>
<dbReference type="SMART" id="SM00025">
    <property type="entry name" value="Pumilio"/>
    <property type="match status" value="8"/>
</dbReference>
<evidence type="ECO:0000256" key="5">
    <source>
        <dbReference type="PROSITE-ProRule" id="PRU00317"/>
    </source>
</evidence>
<dbReference type="SUPFAM" id="SSF48371">
    <property type="entry name" value="ARM repeat"/>
    <property type="match status" value="1"/>
</dbReference>
<accession>A0AAF0XID4</accession>
<feature type="repeat" description="Pumilio" evidence="5">
    <location>
        <begin position="374"/>
        <end position="409"/>
    </location>
</feature>
<evidence type="ECO:0000256" key="4">
    <source>
        <dbReference type="ARBA" id="ARBA00058490"/>
    </source>
</evidence>
<feature type="domain" description="PUM-HD" evidence="7">
    <location>
        <begin position="167"/>
        <end position="508"/>
    </location>
</feature>
<gene>
    <name evidence="8" type="ORF">DCAR_0626375</name>
</gene>
<evidence type="ECO:0000256" key="1">
    <source>
        <dbReference type="ARBA" id="ARBA00022737"/>
    </source>
</evidence>
<dbReference type="InterPro" id="IPR016024">
    <property type="entry name" value="ARM-type_fold"/>
</dbReference>
<feature type="region of interest" description="Disordered" evidence="6">
    <location>
        <begin position="1"/>
        <end position="22"/>
    </location>
</feature>